<proteinExistence type="predicted"/>
<dbReference type="EMBL" id="LAZR01040531">
    <property type="protein sequence ID" value="KKL14255.1"/>
    <property type="molecule type" value="Genomic_DNA"/>
</dbReference>
<accession>A0A0F9AXZ8</accession>
<sequence>MKKSQQVVLIDECFMSCHVRILENLIWKETLFRFGALSIYKKYTDRIDIDSAQEEERKATARQVADAVLAELRKRDPLAL</sequence>
<name>A0A0F9AXZ8_9ZZZZ</name>
<organism evidence="1">
    <name type="scientific">marine sediment metagenome</name>
    <dbReference type="NCBI Taxonomy" id="412755"/>
    <lineage>
        <taxon>unclassified sequences</taxon>
        <taxon>metagenomes</taxon>
        <taxon>ecological metagenomes</taxon>
    </lineage>
</organism>
<reference evidence="1" key="1">
    <citation type="journal article" date="2015" name="Nature">
        <title>Complex archaea that bridge the gap between prokaryotes and eukaryotes.</title>
        <authorList>
            <person name="Spang A."/>
            <person name="Saw J.H."/>
            <person name="Jorgensen S.L."/>
            <person name="Zaremba-Niedzwiedzka K."/>
            <person name="Martijn J."/>
            <person name="Lind A.E."/>
            <person name="van Eijk R."/>
            <person name="Schleper C."/>
            <person name="Guy L."/>
            <person name="Ettema T.J."/>
        </authorList>
    </citation>
    <scope>NUCLEOTIDE SEQUENCE</scope>
</reference>
<evidence type="ECO:0000313" key="1">
    <source>
        <dbReference type="EMBL" id="KKL14255.1"/>
    </source>
</evidence>
<comment type="caution">
    <text evidence="1">The sequence shown here is derived from an EMBL/GenBank/DDBJ whole genome shotgun (WGS) entry which is preliminary data.</text>
</comment>
<dbReference type="AlphaFoldDB" id="A0A0F9AXZ8"/>
<protein>
    <submittedName>
        <fullName evidence="1">Uncharacterized protein</fullName>
    </submittedName>
</protein>
<gene>
    <name evidence="1" type="ORF">LCGC14_2517570</name>
</gene>